<dbReference type="EMBL" id="KZ502407">
    <property type="protein sequence ID" value="PKU79921.1"/>
    <property type="molecule type" value="Genomic_DNA"/>
</dbReference>
<evidence type="ECO:0000256" key="1">
    <source>
        <dbReference type="ARBA" id="ARBA00022676"/>
    </source>
</evidence>
<sequence length="69" mass="7636">MRLVGSCRIASGTPCMLESFVIGVPMVAWPLYAEQRMNVILFEEGAKVALRVKVGKNGVLRREEVAKMV</sequence>
<dbReference type="PANTHER" id="PTHR48046">
    <property type="entry name" value="UDP-GLYCOSYLTRANSFERASE 72E1"/>
    <property type="match status" value="1"/>
</dbReference>
<keyword evidence="2 3" id="KW-0808">Transferase</keyword>
<reference evidence="3 4" key="1">
    <citation type="journal article" date="2016" name="Sci. Rep.">
        <title>The Dendrobium catenatum Lindl. genome sequence provides insights into polysaccharide synthase, floral development and adaptive evolution.</title>
        <authorList>
            <person name="Zhang G.Q."/>
            <person name="Xu Q."/>
            <person name="Bian C."/>
            <person name="Tsai W.C."/>
            <person name="Yeh C.M."/>
            <person name="Liu K.W."/>
            <person name="Yoshida K."/>
            <person name="Zhang L.S."/>
            <person name="Chang S.B."/>
            <person name="Chen F."/>
            <person name="Shi Y."/>
            <person name="Su Y.Y."/>
            <person name="Zhang Y.Q."/>
            <person name="Chen L.J."/>
            <person name="Yin Y."/>
            <person name="Lin M."/>
            <person name="Huang H."/>
            <person name="Deng H."/>
            <person name="Wang Z.W."/>
            <person name="Zhu S.L."/>
            <person name="Zhao X."/>
            <person name="Deng C."/>
            <person name="Niu S.C."/>
            <person name="Huang J."/>
            <person name="Wang M."/>
            <person name="Liu G.H."/>
            <person name="Yang H.J."/>
            <person name="Xiao X.J."/>
            <person name="Hsiao Y.Y."/>
            <person name="Wu W.L."/>
            <person name="Chen Y.Y."/>
            <person name="Mitsuda N."/>
            <person name="Ohme-Takagi M."/>
            <person name="Luo Y.B."/>
            <person name="Van de Peer Y."/>
            <person name="Liu Z.J."/>
        </authorList>
    </citation>
    <scope>NUCLEOTIDE SEQUENCE [LARGE SCALE GENOMIC DNA]</scope>
    <source>
        <tissue evidence="3">The whole plant</tissue>
    </source>
</reference>
<dbReference type="Gene3D" id="3.40.50.2000">
    <property type="entry name" value="Glycogen Phosphorylase B"/>
    <property type="match status" value="1"/>
</dbReference>
<keyword evidence="1" id="KW-0328">Glycosyltransferase</keyword>
<proteinExistence type="predicted"/>
<dbReference type="SUPFAM" id="SSF53756">
    <property type="entry name" value="UDP-Glycosyltransferase/glycogen phosphorylase"/>
    <property type="match status" value="1"/>
</dbReference>
<keyword evidence="4" id="KW-1185">Reference proteome</keyword>
<dbReference type="Pfam" id="PF00201">
    <property type="entry name" value="UDPGT"/>
    <property type="match status" value="1"/>
</dbReference>
<gene>
    <name evidence="3" type="primary">AS</name>
    <name evidence="3" type="ORF">MA16_Dca012109</name>
</gene>
<name>A0A2I0WWA0_9ASPA</name>
<reference evidence="3 4" key="2">
    <citation type="journal article" date="2017" name="Nature">
        <title>The Apostasia genome and the evolution of orchids.</title>
        <authorList>
            <person name="Zhang G.Q."/>
            <person name="Liu K.W."/>
            <person name="Li Z."/>
            <person name="Lohaus R."/>
            <person name="Hsiao Y.Y."/>
            <person name="Niu S.C."/>
            <person name="Wang J.Y."/>
            <person name="Lin Y.C."/>
            <person name="Xu Q."/>
            <person name="Chen L.J."/>
            <person name="Yoshida K."/>
            <person name="Fujiwara S."/>
            <person name="Wang Z.W."/>
            <person name="Zhang Y.Q."/>
            <person name="Mitsuda N."/>
            <person name="Wang M."/>
            <person name="Liu G.H."/>
            <person name="Pecoraro L."/>
            <person name="Huang H.X."/>
            <person name="Xiao X.J."/>
            <person name="Lin M."/>
            <person name="Wu X.Y."/>
            <person name="Wu W.L."/>
            <person name="Chen Y.Y."/>
            <person name="Chang S.B."/>
            <person name="Sakamoto S."/>
            <person name="Ohme-Takagi M."/>
            <person name="Yagi M."/>
            <person name="Zeng S.J."/>
            <person name="Shen C.Y."/>
            <person name="Yeh C.M."/>
            <person name="Luo Y.B."/>
            <person name="Tsai W.C."/>
            <person name="Van de Peer Y."/>
            <person name="Liu Z.J."/>
        </authorList>
    </citation>
    <scope>NUCLEOTIDE SEQUENCE [LARGE SCALE GENOMIC DNA]</scope>
    <source>
        <tissue evidence="3">The whole plant</tissue>
    </source>
</reference>
<dbReference type="STRING" id="906689.A0A2I0WWA0"/>
<organism evidence="3 4">
    <name type="scientific">Dendrobium catenatum</name>
    <dbReference type="NCBI Taxonomy" id="906689"/>
    <lineage>
        <taxon>Eukaryota</taxon>
        <taxon>Viridiplantae</taxon>
        <taxon>Streptophyta</taxon>
        <taxon>Embryophyta</taxon>
        <taxon>Tracheophyta</taxon>
        <taxon>Spermatophyta</taxon>
        <taxon>Magnoliopsida</taxon>
        <taxon>Liliopsida</taxon>
        <taxon>Asparagales</taxon>
        <taxon>Orchidaceae</taxon>
        <taxon>Epidendroideae</taxon>
        <taxon>Malaxideae</taxon>
        <taxon>Dendrobiinae</taxon>
        <taxon>Dendrobium</taxon>
    </lineage>
</organism>
<protein>
    <submittedName>
        <fullName evidence="3">Hydroquinone glucosyltransferase</fullName>
    </submittedName>
</protein>
<evidence type="ECO:0000256" key="2">
    <source>
        <dbReference type="ARBA" id="ARBA00022679"/>
    </source>
</evidence>
<evidence type="ECO:0000313" key="3">
    <source>
        <dbReference type="EMBL" id="PKU79921.1"/>
    </source>
</evidence>
<dbReference type="PANTHER" id="PTHR48046:SF6">
    <property type="entry name" value="GLYCOSYLTRANSFERASE"/>
    <property type="match status" value="1"/>
</dbReference>
<dbReference type="AlphaFoldDB" id="A0A2I0WWA0"/>
<dbReference type="InterPro" id="IPR002213">
    <property type="entry name" value="UDP_glucos_trans"/>
</dbReference>
<dbReference type="GO" id="GO:0008194">
    <property type="term" value="F:UDP-glycosyltransferase activity"/>
    <property type="evidence" value="ECO:0007669"/>
    <property type="project" value="InterPro"/>
</dbReference>
<evidence type="ECO:0000313" key="4">
    <source>
        <dbReference type="Proteomes" id="UP000233837"/>
    </source>
</evidence>
<accession>A0A2I0WWA0</accession>
<dbReference type="Proteomes" id="UP000233837">
    <property type="component" value="Unassembled WGS sequence"/>
</dbReference>